<dbReference type="AlphaFoldDB" id="A0A4Y2UWB2"/>
<dbReference type="Gene3D" id="2.60.40.1940">
    <property type="match status" value="1"/>
</dbReference>
<evidence type="ECO:0000259" key="1">
    <source>
        <dbReference type="Pfam" id="PF17789"/>
    </source>
</evidence>
<comment type="caution">
    <text evidence="3">The sequence shown here is derived from an EMBL/GenBank/DDBJ whole genome shotgun (WGS) entry which is preliminary data.</text>
</comment>
<protein>
    <submittedName>
        <fullName evidence="3">Ovostatin</fullName>
    </submittedName>
</protein>
<feature type="domain" description="Macroglobulin" evidence="1">
    <location>
        <begin position="243"/>
        <end position="323"/>
    </location>
</feature>
<evidence type="ECO:0000313" key="4">
    <source>
        <dbReference type="Proteomes" id="UP000499080"/>
    </source>
</evidence>
<dbReference type="Proteomes" id="UP000499080">
    <property type="component" value="Unassembled WGS sequence"/>
</dbReference>
<name>A0A4Y2UWB2_ARAVE</name>
<dbReference type="PANTHER" id="PTHR11412">
    <property type="entry name" value="MACROGLOBULIN / COMPLEMENT"/>
    <property type="match status" value="1"/>
</dbReference>
<dbReference type="PANTHER" id="PTHR11412:SF171">
    <property type="entry name" value="PREGNANCY ZONE PROTEIN-LIKE PROTEIN"/>
    <property type="match status" value="1"/>
</dbReference>
<keyword evidence="4" id="KW-1185">Reference proteome</keyword>
<accession>A0A4Y2UWB2</accession>
<dbReference type="Pfam" id="PF17791">
    <property type="entry name" value="MG3"/>
    <property type="match status" value="1"/>
</dbReference>
<reference evidence="3 4" key="1">
    <citation type="journal article" date="2019" name="Sci. Rep.">
        <title>Orb-weaving spider Araneus ventricosus genome elucidates the spidroin gene catalogue.</title>
        <authorList>
            <person name="Kono N."/>
            <person name="Nakamura H."/>
            <person name="Ohtoshi R."/>
            <person name="Moran D.A.P."/>
            <person name="Shinohara A."/>
            <person name="Yoshida Y."/>
            <person name="Fujiwara M."/>
            <person name="Mori M."/>
            <person name="Tomita M."/>
            <person name="Arakawa K."/>
        </authorList>
    </citation>
    <scope>NUCLEOTIDE SEQUENCE [LARGE SCALE GENOMIC DNA]</scope>
</reference>
<evidence type="ECO:0000259" key="2">
    <source>
        <dbReference type="Pfam" id="PF17791"/>
    </source>
</evidence>
<gene>
    <name evidence="3" type="primary">OVOS_2</name>
    <name evidence="3" type="ORF">AVEN_246912_1</name>
</gene>
<feature type="non-terminal residue" evidence="3">
    <location>
        <position position="324"/>
    </location>
</feature>
<organism evidence="3 4">
    <name type="scientific">Araneus ventricosus</name>
    <name type="common">Orbweaver spider</name>
    <name type="synonym">Epeira ventricosa</name>
    <dbReference type="NCBI Taxonomy" id="182803"/>
    <lineage>
        <taxon>Eukaryota</taxon>
        <taxon>Metazoa</taxon>
        <taxon>Ecdysozoa</taxon>
        <taxon>Arthropoda</taxon>
        <taxon>Chelicerata</taxon>
        <taxon>Arachnida</taxon>
        <taxon>Araneae</taxon>
        <taxon>Araneomorphae</taxon>
        <taxon>Entelegynae</taxon>
        <taxon>Araneoidea</taxon>
        <taxon>Araneidae</taxon>
        <taxon>Araneus</taxon>
    </lineage>
</organism>
<dbReference type="Pfam" id="PF17789">
    <property type="entry name" value="MG4"/>
    <property type="match status" value="1"/>
</dbReference>
<dbReference type="InterPro" id="IPR013783">
    <property type="entry name" value="Ig-like_fold"/>
</dbReference>
<feature type="domain" description="Macroglobulin" evidence="2">
    <location>
        <begin position="115"/>
        <end position="195"/>
    </location>
</feature>
<dbReference type="OrthoDB" id="9998011at2759"/>
<dbReference type="InterPro" id="IPR040839">
    <property type="entry name" value="MG4"/>
</dbReference>
<evidence type="ECO:0000313" key="3">
    <source>
        <dbReference type="EMBL" id="GBO17163.1"/>
    </source>
</evidence>
<sequence>MILTDFLPQFYQGRVCKYATGQVTEARESSVMIIFTSFCEVSGGLVVRATAFYFYERAFDPRLGGVRNFVTILHRNRPSIKQLEFQLADEPVLGNWRITVWNNNVTESETFEVKEYVLPKYDVTIKFPPYVLANEEIISVEVCTKYTYGKPVKGILKLNASLERYSYSRDKTPVLQETIEIDGCYNYTLNISRIEPDNVYRYRRIMVVANVIEEGTDVQRNATEYLQRQYLPLNLNFNTDQNYRQYYKPGLPYNGRLKVTNPDDSPAAGEPIEICATVSRKRIIFGWLANKKVKYCSNYTSDYKGFIKYTLAPQSTDAESVQLE</sequence>
<dbReference type="InterPro" id="IPR050473">
    <property type="entry name" value="A2M/Complement_sys"/>
</dbReference>
<dbReference type="InterPro" id="IPR041555">
    <property type="entry name" value="MG3"/>
</dbReference>
<dbReference type="Gene3D" id="2.60.40.10">
    <property type="entry name" value="Immunoglobulins"/>
    <property type="match status" value="1"/>
</dbReference>
<proteinExistence type="predicted"/>
<dbReference type="EMBL" id="BGPR01040958">
    <property type="protein sequence ID" value="GBO17163.1"/>
    <property type="molecule type" value="Genomic_DNA"/>
</dbReference>
<dbReference type="Gene3D" id="2.60.40.1930">
    <property type="match status" value="1"/>
</dbReference>